<gene>
    <name evidence="2" type="ORF">HSEST_1757</name>
</gene>
<feature type="region of interest" description="Disordered" evidence="1">
    <location>
        <begin position="47"/>
        <end position="69"/>
    </location>
</feature>
<sequence>MVRTGPNRTEPDITEHLAQASEQAQSGWEQTITDMRRMAADRQDSGYDTVAIPAGDTTPKPPASGDTDEWGFSHVIPGNYAAEFTEMDEQADFDETGVYQAQIDGLAFLVTECLDHDEQIAVFIAGSYKLQFAAPLVRAAMDRGRMFTHVQKLDGTHLGTIEHDDPSAFFPDPEQIYAYEM</sequence>
<dbReference type="Pfam" id="PF24373">
    <property type="entry name" value="DUF7529"/>
    <property type="match status" value="1"/>
</dbReference>
<evidence type="ECO:0000256" key="1">
    <source>
        <dbReference type="SAM" id="MobiDB-lite"/>
    </source>
</evidence>
<feature type="region of interest" description="Disordered" evidence="1">
    <location>
        <begin position="1"/>
        <end position="27"/>
    </location>
</feature>
<evidence type="ECO:0000313" key="3">
    <source>
        <dbReference type="Proteomes" id="UP000663292"/>
    </source>
</evidence>
<proteinExistence type="predicted"/>
<protein>
    <submittedName>
        <fullName evidence="2">Uncharacterized protein</fullName>
    </submittedName>
</protein>
<dbReference type="Proteomes" id="UP000663292">
    <property type="component" value="Chromosome"/>
</dbReference>
<dbReference type="EMBL" id="CP064791">
    <property type="protein sequence ID" value="QSG15279.1"/>
    <property type="molecule type" value="Genomic_DNA"/>
</dbReference>
<reference evidence="2 3" key="1">
    <citation type="submission" date="2020-11" db="EMBL/GenBank/DDBJ databases">
        <title>Carbohydrate-dependent, anaerobic sulfur respiration: A novel catabolism in halophilic archaea.</title>
        <authorList>
            <person name="Sorokin D.Y."/>
            <person name="Messina E."/>
            <person name="Smedile F."/>
            <person name="La Cono V."/>
            <person name="Hallsworth J.E."/>
            <person name="Yakimov M.M."/>
        </authorList>
    </citation>
    <scope>NUCLEOTIDE SEQUENCE [LARGE SCALE GENOMIC DNA]</scope>
    <source>
        <strain evidence="2 3">HSR-Est</strain>
    </source>
</reference>
<organism evidence="2 3">
    <name type="scientific">Halapricum desulfuricans</name>
    <dbReference type="NCBI Taxonomy" id="2841257"/>
    <lineage>
        <taxon>Archaea</taxon>
        <taxon>Methanobacteriati</taxon>
        <taxon>Methanobacteriota</taxon>
        <taxon>Stenosarchaea group</taxon>
        <taxon>Halobacteria</taxon>
        <taxon>Halobacteriales</taxon>
        <taxon>Haloarculaceae</taxon>
        <taxon>Halapricum</taxon>
    </lineage>
</organism>
<name>A0A897NXE0_9EURY</name>
<accession>A0A897NXE0</accession>
<dbReference type="GeneID" id="68858392"/>
<dbReference type="RefSeq" id="WP_229120558.1">
    <property type="nucleotide sequence ID" value="NZ_CP064791.1"/>
</dbReference>
<keyword evidence="3" id="KW-1185">Reference proteome</keyword>
<evidence type="ECO:0000313" key="2">
    <source>
        <dbReference type="EMBL" id="QSG15279.1"/>
    </source>
</evidence>
<dbReference type="AlphaFoldDB" id="A0A897NXE0"/>
<dbReference type="InterPro" id="IPR055951">
    <property type="entry name" value="DUF7529"/>
</dbReference>